<protein>
    <submittedName>
        <fullName evidence="4">Hyalin repeat protein</fullName>
    </submittedName>
</protein>
<evidence type="ECO:0000313" key="4">
    <source>
        <dbReference type="EMBL" id="AEE51717.1"/>
    </source>
</evidence>
<dbReference type="HOGENOM" id="CLU_003692_0_0_10"/>
<name>F4L383_HALH1</name>
<dbReference type="RefSeq" id="WP_013766256.1">
    <property type="nucleotide sequence ID" value="NC_015510.1"/>
</dbReference>
<dbReference type="KEGG" id="hhy:Halhy_3866"/>
<dbReference type="PANTHER" id="PTHR24273:SF32">
    <property type="entry name" value="HYALIN"/>
    <property type="match status" value="1"/>
</dbReference>
<dbReference type="CDD" id="cd08547">
    <property type="entry name" value="Type_II_cohesin"/>
    <property type="match status" value="1"/>
</dbReference>
<evidence type="ECO:0000313" key="5">
    <source>
        <dbReference type="Proteomes" id="UP000008461"/>
    </source>
</evidence>
<reference evidence="4 5" key="1">
    <citation type="journal article" date="2011" name="Stand. Genomic Sci.">
        <title>Complete genome sequence of Haliscomenobacter hydrossis type strain (O).</title>
        <authorList>
            <consortium name="US DOE Joint Genome Institute (JGI-PGF)"/>
            <person name="Daligault H."/>
            <person name="Lapidus A."/>
            <person name="Zeytun A."/>
            <person name="Nolan M."/>
            <person name="Lucas S."/>
            <person name="Del Rio T.G."/>
            <person name="Tice H."/>
            <person name="Cheng J.F."/>
            <person name="Tapia R."/>
            <person name="Han C."/>
            <person name="Goodwin L."/>
            <person name="Pitluck S."/>
            <person name="Liolios K."/>
            <person name="Pagani I."/>
            <person name="Ivanova N."/>
            <person name="Huntemann M."/>
            <person name="Mavromatis K."/>
            <person name="Mikhailova N."/>
            <person name="Pati A."/>
            <person name="Chen A."/>
            <person name="Palaniappan K."/>
            <person name="Land M."/>
            <person name="Hauser L."/>
            <person name="Brambilla E.M."/>
            <person name="Rohde M."/>
            <person name="Verbarg S."/>
            <person name="Goker M."/>
            <person name="Bristow J."/>
            <person name="Eisen J.A."/>
            <person name="Markowitz V."/>
            <person name="Hugenholtz P."/>
            <person name="Kyrpides N.C."/>
            <person name="Klenk H.P."/>
            <person name="Woyke T."/>
        </authorList>
    </citation>
    <scope>NUCLEOTIDE SEQUENCE [LARGE SCALE GENOMIC DNA]</scope>
    <source>
        <strain evidence="5">ATCC 27775 / DSM 1100 / LMG 10767 / O</strain>
    </source>
</reference>
<dbReference type="Pfam" id="PF02494">
    <property type="entry name" value="HYR"/>
    <property type="match status" value="1"/>
</dbReference>
<dbReference type="GO" id="GO:0030246">
    <property type="term" value="F:carbohydrate binding"/>
    <property type="evidence" value="ECO:0007669"/>
    <property type="project" value="InterPro"/>
</dbReference>
<feature type="domain" description="Dockerin" evidence="3">
    <location>
        <begin position="931"/>
        <end position="1008"/>
    </location>
</feature>
<evidence type="ECO:0000256" key="1">
    <source>
        <dbReference type="ARBA" id="ARBA00022737"/>
    </source>
</evidence>
<dbReference type="InterPro" id="IPR036439">
    <property type="entry name" value="Dockerin_dom_sf"/>
</dbReference>
<evidence type="ECO:0000259" key="2">
    <source>
        <dbReference type="PROSITE" id="PS50825"/>
    </source>
</evidence>
<sequence>MNEKTPYIPILEGWVRWLLILIPVLLLWSQTGIAQCQLVCKSISPAAPVRISVGTSGEVSFGSDLVVEGSSTCVGPKTITVVDENGNFIANGPDPLLLSVRGRIGKVLTVLVRDNTTGFNCSGYVQVFDTQAPQISCEDITLFCAADTSAKTLGRPEVTDNINRTVRLRYEDLFMRGRCGSDTAVYIRRSWIARDSSGNADTCVQNILMRRIGVAEVTIPGLVNLPCNRPNADTSITGVPTFQGRKIKSNGFCEFVITFRDDTTAICEGLGRLISRRWTILDRCTGNFRDATQVIQIKDEEAPTLTCPAPIRQRTDPGQCTAVVLLPTPTVTDNCDVNPAVSVRTSYGTAGFNRHFNVPLGTHTVTYNAIDLCGNTAVCTTTLTIVDEEVPTVVCRKNNIISLPEGGVAFIQAKNFDEGSNDNCKTRLYYKARRLSPGGCNKINGDDNALIGDYQEYFDDYVVFCCNDVDSQNVKVTLRVYEVDPGTGAVDPARERQGGDLYGKFNDCDFTVTIRDELGPRISCPASVTVQCTTDVTNLHKFGSPIVLENCSFTLDSTSVFERGECNRGKITRTFTAKDWKGRASTCSQTITIINTNKLIDTMITWPKDYTIVGCGGKTDPKELPLENREPIVRHPICGTVGISFEDRRFESQTETCFQIFRKWSAIDWCNYDVNDPAKSTFTHTQIIRVEDRTAPSLIVPKDTTVALIEHCKTIKVVMKAASGSDCGGVVTISNEGKYSDAKGAIATGTYPVGKHLINFRAVDQCGNATLGSMTITVVDKKPPVAQCINGLSTTLDTKSGQTAAIINAKLFDAGSYDDCGGKPARIGIRRGTGTLLTIAEEQVTFTCADIGRQAVQLWVYDTLGNGAYCSSFIDIQDNGGLCPPVGGKVGKISGIIRTESGMQVESVAIKGSTQLGNTATAVDGSYLLNEVPLGGDYTIVPQKTEDPINGVTTIDLVIIQKHILGLSSLKTPYQYIAADVDKSGHISTVDLIRLRKLILNMETTFPNGNTSWRFIDANYAFPPGQDPLKVAFPEAKNLNNFFSKEGRADFVAIKIGDVNMSAKPNSLVNTDGRTTNGELIVETNNQSFEAGEEISVEFSAEQVTQIQGFQFTLDFDRHLLQLLDTENGELPQWSDGNLGTADLANGTISTSWDNKGENVQDGRRKLFKLRFKALRNAELATALTLKEAPTPAEAYNQAGELMQVLLKVNESIKQPGEGVHLYQNYPNPFSSETAIGFTVPQRMNAQIRIVDAAGRLVFQQAGNYEKGYNEVKVPEQSLPAQGLYYYQLSTESFTATKRMMYTTRR</sequence>
<dbReference type="OrthoDB" id="2582440at2"/>
<dbReference type="CDD" id="cd14252">
    <property type="entry name" value="Dockerin_like"/>
    <property type="match status" value="1"/>
</dbReference>
<dbReference type="PROSITE" id="PS50825">
    <property type="entry name" value="HYR"/>
    <property type="match status" value="1"/>
</dbReference>
<organism evidence="4 5">
    <name type="scientific">Haliscomenobacter hydrossis (strain ATCC 27775 / DSM 1100 / LMG 10767 / O)</name>
    <dbReference type="NCBI Taxonomy" id="760192"/>
    <lineage>
        <taxon>Bacteria</taxon>
        <taxon>Pseudomonadati</taxon>
        <taxon>Bacteroidota</taxon>
        <taxon>Saprospiria</taxon>
        <taxon>Saprospirales</taxon>
        <taxon>Haliscomenobacteraceae</taxon>
        <taxon>Haliscomenobacter</taxon>
    </lineage>
</organism>
<evidence type="ECO:0000259" key="3">
    <source>
        <dbReference type="PROSITE" id="PS51766"/>
    </source>
</evidence>
<proteinExistence type="predicted"/>
<dbReference type="InterPro" id="IPR018247">
    <property type="entry name" value="EF_Hand_1_Ca_BS"/>
</dbReference>
<dbReference type="InterPro" id="IPR008965">
    <property type="entry name" value="CBM2/CBM3_carb-bd_dom_sf"/>
</dbReference>
<dbReference type="SUPFAM" id="SSF49384">
    <property type="entry name" value="Carbohydrate-binding domain"/>
    <property type="match status" value="1"/>
</dbReference>
<accession>F4L383</accession>
<dbReference type="PROSITE" id="PS51766">
    <property type="entry name" value="DOCKERIN"/>
    <property type="match status" value="1"/>
</dbReference>
<dbReference type="Gene3D" id="2.60.40.10">
    <property type="entry name" value="Immunoglobulins"/>
    <property type="match status" value="1"/>
</dbReference>
<dbReference type="InterPro" id="IPR002102">
    <property type="entry name" value="Cohesin_dom"/>
</dbReference>
<dbReference type="InterPro" id="IPR003410">
    <property type="entry name" value="HYR_dom"/>
</dbReference>
<dbReference type="EMBL" id="CP002691">
    <property type="protein sequence ID" value="AEE51717.1"/>
    <property type="molecule type" value="Genomic_DNA"/>
</dbReference>
<feature type="domain" description="HYR" evidence="2">
    <location>
        <begin position="298"/>
        <end position="387"/>
    </location>
</feature>
<dbReference type="eggNOG" id="COG3210">
    <property type="taxonomic scope" value="Bacteria"/>
</dbReference>
<keyword evidence="1" id="KW-0677">Repeat</keyword>
<dbReference type="Pfam" id="PF00963">
    <property type="entry name" value="Cohesin"/>
    <property type="match status" value="1"/>
</dbReference>
<dbReference type="InterPro" id="IPR016134">
    <property type="entry name" value="Dockerin_dom"/>
</dbReference>
<dbReference type="STRING" id="760192.Halhy_3866"/>
<dbReference type="SUPFAM" id="SSF63446">
    <property type="entry name" value="Type I dockerin domain"/>
    <property type="match status" value="1"/>
</dbReference>
<dbReference type="Pfam" id="PF18962">
    <property type="entry name" value="Por_Secre_tail"/>
    <property type="match status" value="1"/>
</dbReference>
<keyword evidence="5" id="KW-1185">Reference proteome</keyword>
<dbReference type="Gene3D" id="2.60.40.680">
    <property type="match status" value="1"/>
</dbReference>
<dbReference type="GO" id="GO:0000272">
    <property type="term" value="P:polysaccharide catabolic process"/>
    <property type="evidence" value="ECO:0007669"/>
    <property type="project" value="InterPro"/>
</dbReference>
<dbReference type="InterPro" id="IPR013783">
    <property type="entry name" value="Ig-like_fold"/>
</dbReference>
<gene>
    <name evidence="4" type="ordered locus">Halhy_3866</name>
</gene>
<dbReference type="PANTHER" id="PTHR24273">
    <property type="entry name" value="FI04643P-RELATED"/>
    <property type="match status" value="1"/>
</dbReference>
<reference key="2">
    <citation type="submission" date="2011-04" db="EMBL/GenBank/DDBJ databases">
        <title>Complete sequence of chromosome of Haliscomenobacter hydrossis DSM 1100.</title>
        <authorList>
            <consortium name="US DOE Joint Genome Institute (JGI-PGF)"/>
            <person name="Lucas S."/>
            <person name="Han J."/>
            <person name="Lapidus A."/>
            <person name="Bruce D."/>
            <person name="Goodwin L."/>
            <person name="Pitluck S."/>
            <person name="Peters L."/>
            <person name="Kyrpides N."/>
            <person name="Mavromatis K."/>
            <person name="Ivanova N."/>
            <person name="Ovchinnikova G."/>
            <person name="Pagani I."/>
            <person name="Daligault H."/>
            <person name="Detter J.C."/>
            <person name="Han C."/>
            <person name="Land M."/>
            <person name="Hauser L."/>
            <person name="Markowitz V."/>
            <person name="Cheng J.-F."/>
            <person name="Hugenholtz P."/>
            <person name="Woyke T."/>
            <person name="Wu D."/>
            <person name="Verbarg S."/>
            <person name="Frueling A."/>
            <person name="Brambilla E."/>
            <person name="Klenk H.-P."/>
            <person name="Eisen J.A."/>
        </authorList>
    </citation>
    <scope>NUCLEOTIDE SEQUENCE</scope>
    <source>
        <strain>DSM 1100</strain>
    </source>
</reference>
<dbReference type="InterPro" id="IPR026444">
    <property type="entry name" value="Secre_tail"/>
</dbReference>
<dbReference type="Proteomes" id="UP000008461">
    <property type="component" value="Chromosome"/>
</dbReference>
<dbReference type="NCBIfam" id="TIGR04183">
    <property type="entry name" value="Por_Secre_tail"/>
    <property type="match status" value="1"/>
</dbReference>
<dbReference type="PROSITE" id="PS00018">
    <property type="entry name" value="EF_HAND_1"/>
    <property type="match status" value="1"/>
</dbReference>
<dbReference type="Gene3D" id="1.10.1330.10">
    <property type="entry name" value="Dockerin domain"/>
    <property type="match status" value="1"/>
</dbReference>